<reference evidence="2" key="1">
    <citation type="journal article" date="2020" name="Microb. Genom.">
        <title>Genetic diversity of clinical and environmental Mucorales isolates obtained from an investigation of mucormycosis cases among solid organ transplant recipients.</title>
        <authorList>
            <person name="Nguyen M.H."/>
            <person name="Kaul D."/>
            <person name="Muto C."/>
            <person name="Cheng S.J."/>
            <person name="Richter R.A."/>
            <person name="Bruno V.M."/>
            <person name="Liu G."/>
            <person name="Beyhan S."/>
            <person name="Sundermann A.J."/>
            <person name="Mounaud S."/>
            <person name="Pasculle A.W."/>
            <person name="Nierman W.C."/>
            <person name="Driscoll E."/>
            <person name="Cumbie R."/>
            <person name="Clancy C.J."/>
            <person name="Dupont C.L."/>
        </authorList>
    </citation>
    <scope>NUCLEOTIDE SEQUENCE</scope>
    <source>
        <strain evidence="2">GL11</strain>
    </source>
</reference>
<organism evidence="2 3">
    <name type="scientific">Rhizopus oryzae</name>
    <name type="common">Mucormycosis agent</name>
    <name type="synonym">Rhizopus arrhizus var. delemar</name>
    <dbReference type="NCBI Taxonomy" id="64495"/>
    <lineage>
        <taxon>Eukaryota</taxon>
        <taxon>Fungi</taxon>
        <taxon>Fungi incertae sedis</taxon>
        <taxon>Mucoromycota</taxon>
        <taxon>Mucoromycotina</taxon>
        <taxon>Mucoromycetes</taxon>
        <taxon>Mucorales</taxon>
        <taxon>Mucorineae</taxon>
        <taxon>Rhizopodaceae</taxon>
        <taxon>Rhizopus</taxon>
    </lineage>
</organism>
<feature type="region of interest" description="Disordered" evidence="1">
    <location>
        <begin position="19"/>
        <end position="85"/>
    </location>
</feature>
<comment type="caution">
    <text evidence="2">The sequence shown here is derived from an EMBL/GenBank/DDBJ whole genome shotgun (WGS) entry which is preliminary data.</text>
</comment>
<sequence>MPAWRPAVAVCSISANWVPSGSARSSTRTSVGTIGVTSPPTRRPWALVFPTNLPPTLTGTPAWPGTSTTAKDSAGPRNVTPRRAR</sequence>
<evidence type="ECO:0000313" key="3">
    <source>
        <dbReference type="Proteomes" id="UP000716291"/>
    </source>
</evidence>
<dbReference type="AlphaFoldDB" id="A0A9P6WRX5"/>
<feature type="compositionally biased region" description="Low complexity" evidence="1">
    <location>
        <begin position="50"/>
        <end position="61"/>
    </location>
</feature>
<accession>A0A9P6WRX5</accession>
<dbReference type="Proteomes" id="UP000716291">
    <property type="component" value="Unassembled WGS sequence"/>
</dbReference>
<evidence type="ECO:0000313" key="2">
    <source>
        <dbReference type="EMBL" id="KAG1271923.1"/>
    </source>
</evidence>
<evidence type="ECO:0000256" key="1">
    <source>
        <dbReference type="SAM" id="MobiDB-lite"/>
    </source>
</evidence>
<keyword evidence="3" id="KW-1185">Reference proteome</keyword>
<gene>
    <name evidence="2" type="ORF">G6F64_015563</name>
</gene>
<proteinExistence type="predicted"/>
<dbReference type="EMBL" id="JAANQT010016618">
    <property type="protein sequence ID" value="KAG1271923.1"/>
    <property type="molecule type" value="Genomic_DNA"/>
</dbReference>
<feature type="compositionally biased region" description="Polar residues" evidence="1">
    <location>
        <begin position="19"/>
        <end position="40"/>
    </location>
</feature>
<name>A0A9P6WRX5_RHIOR</name>
<protein>
    <submittedName>
        <fullName evidence="2">Uncharacterized protein</fullName>
    </submittedName>
</protein>